<sequence>MQHTTQADANHLLQAATVFTVATVDTSGFPTTVALSALKTPRSLTEVFFYTSRQTATVQNSRRHHRATIFCYDQTTYASLMLKGTLTEVGEPQLPANWRQQLTPFQHHLAYKEPIILRFQTLAIKVRPMMTIDHLELRPHPTN</sequence>
<dbReference type="Pfam" id="PF01243">
    <property type="entry name" value="PNPOx_N"/>
    <property type="match status" value="1"/>
</dbReference>
<evidence type="ECO:0000313" key="3">
    <source>
        <dbReference type="Proteomes" id="UP001596282"/>
    </source>
</evidence>
<dbReference type="InterPro" id="IPR011576">
    <property type="entry name" value="Pyridox_Oxase_N"/>
</dbReference>
<accession>A0ABW1RZ25</accession>
<dbReference type="RefSeq" id="WP_137628350.1">
    <property type="nucleotide sequence ID" value="NZ_BJDJ01000008.1"/>
</dbReference>
<reference evidence="3" key="1">
    <citation type="journal article" date="2019" name="Int. J. Syst. Evol. Microbiol.">
        <title>The Global Catalogue of Microorganisms (GCM) 10K type strain sequencing project: providing services to taxonomists for standard genome sequencing and annotation.</title>
        <authorList>
            <consortium name="The Broad Institute Genomics Platform"/>
            <consortium name="The Broad Institute Genome Sequencing Center for Infectious Disease"/>
            <person name="Wu L."/>
            <person name="Ma J."/>
        </authorList>
    </citation>
    <scope>NUCLEOTIDE SEQUENCE [LARGE SCALE GENOMIC DNA]</scope>
    <source>
        <strain evidence="3">CCM 8933</strain>
    </source>
</reference>
<dbReference type="InterPro" id="IPR012349">
    <property type="entry name" value="Split_barrel_FMN-bd"/>
</dbReference>
<evidence type="ECO:0000259" key="1">
    <source>
        <dbReference type="Pfam" id="PF01243"/>
    </source>
</evidence>
<gene>
    <name evidence="2" type="ORF">ACFP5Y_05855</name>
</gene>
<proteinExistence type="predicted"/>
<dbReference type="Gene3D" id="2.30.110.10">
    <property type="entry name" value="Electron Transport, Fmn-binding Protein, Chain A"/>
    <property type="match status" value="1"/>
</dbReference>
<feature type="domain" description="Pyridoxamine 5'-phosphate oxidase N-terminal" evidence="1">
    <location>
        <begin position="10"/>
        <end position="125"/>
    </location>
</feature>
<dbReference type="Proteomes" id="UP001596282">
    <property type="component" value="Unassembled WGS sequence"/>
</dbReference>
<comment type="caution">
    <text evidence="2">The sequence shown here is derived from an EMBL/GenBank/DDBJ whole genome shotgun (WGS) entry which is preliminary data.</text>
</comment>
<organism evidence="2 3">
    <name type="scientific">Lactiplantibacillus daowaiensis</name>
    <dbReference type="NCBI Taxonomy" id="2559918"/>
    <lineage>
        <taxon>Bacteria</taxon>
        <taxon>Bacillati</taxon>
        <taxon>Bacillota</taxon>
        <taxon>Bacilli</taxon>
        <taxon>Lactobacillales</taxon>
        <taxon>Lactobacillaceae</taxon>
        <taxon>Lactiplantibacillus</taxon>
    </lineage>
</organism>
<protein>
    <submittedName>
        <fullName evidence="2">Pyridoxamine 5'-phosphate oxidase family protein</fullName>
    </submittedName>
</protein>
<name>A0ABW1RZ25_9LACO</name>
<keyword evidence="3" id="KW-1185">Reference proteome</keyword>
<dbReference type="SUPFAM" id="SSF50475">
    <property type="entry name" value="FMN-binding split barrel"/>
    <property type="match status" value="1"/>
</dbReference>
<evidence type="ECO:0000313" key="2">
    <source>
        <dbReference type="EMBL" id="MFC6180738.1"/>
    </source>
</evidence>
<dbReference type="EMBL" id="JBHSSC010000016">
    <property type="protein sequence ID" value="MFC6180738.1"/>
    <property type="molecule type" value="Genomic_DNA"/>
</dbReference>